<comment type="caution">
    <text evidence="7">The sequence shown here is derived from an EMBL/GenBank/DDBJ whole genome shotgun (WGS) entry which is preliminary data.</text>
</comment>
<dbReference type="FunFam" id="1.10.472.10:FF:000010">
    <property type="entry name" value="G1/S-specific cyclin Cln1"/>
    <property type="match status" value="1"/>
</dbReference>
<evidence type="ECO:0000313" key="7">
    <source>
        <dbReference type="EMBL" id="KAH7248325.1"/>
    </source>
</evidence>
<dbReference type="Proteomes" id="UP000736672">
    <property type="component" value="Unassembled WGS sequence"/>
</dbReference>
<evidence type="ECO:0000256" key="3">
    <source>
        <dbReference type="ARBA" id="ARBA00023127"/>
    </source>
</evidence>
<dbReference type="PROSITE" id="PS00292">
    <property type="entry name" value="CYCLINS"/>
    <property type="match status" value="1"/>
</dbReference>
<dbReference type="GO" id="GO:0044772">
    <property type="term" value="P:mitotic cell cycle phase transition"/>
    <property type="evidence" value="ECO:0007669"/>
    <property type="project" value="InterPro"/>
</dbReference>
<keyword evidence="8" id="KW-1185">Reference proteome</keyword>
<keyword evidence="2" id="KW-0132">Cell division</keyword>
<sequence>MDLQHEIGGLFRIFLVDFLVRIHDGLRLLPETLPLAVNILDRYCSKRQVPRHHYRLAGCVSLLIAAKFCENPTDVPSVEALSHICCFEYGARLFPQMERYILEALGWSVHHPTVYAFIQTGAAKAERDELRGVQEHDQVVATARLKYAAVKHMAEYLSDILLYRRIFSAQTPSEIARFLFAVSLTILRHSEAYLDDITVLRFLGQLGRPSSTLRAKYSQPCLSRVSQILADFGLDK</sequence>
<comment type="similarity">
    <text evidence="1 5">Belongs to the cyclin family.</text>
</comment>
<dbReference type="InterPro" id="IPR013763">
    <property type="entry name" value="Cyclin-like_dom"/>
</dbReference>
<evidence type="ECO:0000256" key="2">
    <source>
        <dbReference type="ARBA" id="ARBA00022618"/>
    </source>
</evidence>
<dbReference type="PANTHER" id="PTHR10177">
    <property type="entry name" value="CYCLINS"/>
    <property type="match status" value="1"/>
</dbReference>
<reference evidence="7" key="1">
    <citation type="journal article" date="2021" name="Nat. Commun.">
        <title>Genetic determinants of endophytism in the Arabidopsis root mycobiome.</title>
        <authorList>
            <person name="Mesny F."/>
            <person name="Miyauchi S."/>
            <person name="Thiergart T."/>
            <person name="Pickel B."/>
            <person name="Atanasova L."/>
            <person name="Karlsson M."/>
            <person name="Huettel B."/>
            <person name="Barry K.W."/>
            <person name="Haridas S."/>
            <person name="Chen C."/>
            <person name="Bauer D."/>
            <person name="Andreopoulos W."/>
            <person name="Pangilinan J."/>
            <person name="LaButti K."/>
            <person name="Riley R."/>
            <person name="Lipzen A."/>
            <person name="Clum A."/>
            <person name="Drula E."/>
            <person name="Henrissat B."/>
            <person name="Kohler A."/>
            <person name="Grigoriev I.V."/>
            <person name="Martin F.M."/>
            <person name="Hacquard S."/>
        </authorList>
    </citation>
    <scope>NUCLEOTIDE SEQUENCE</scope>
    <source>
        <strain evidence="7">FSSC 5 MPI-SDFR-AT-0091</strain>
    </source>
</reference>
<proteinExistence type="inferred from homology"/>
<organism evidence="7 8">
    <name type="scientific">Fusarium solani</name>
    <name type="common">Filamentous fungus</name>
    <dbReference type="NCBI Taxonomy" id="169388"/>
    <lineage>
        <taxon>Eukaryota</taxon>
        <taxon>Fungi</taxon>
        <taxon>Dikarya</taxon>
        <taxon>Ascomycota</taxon>
        <taxon>Pezizomycotina</taxon>
        <taxon>Sordariomycetes</taxon>
        <taxon>Hypocreomycetidae</taxon>
        <taxon>Hypocreales</taxon>
        <taxon>Nectriaceae</taxon>
        <taxon>Fusarium</taxon>
        <taxon>Fusarium solani species complex</taxon>
    </lineage>
</organism>
<evidence type="ECO:0000256" key="1">
    <source>
        <dbReference type="ARBA" id="ARBA00008742"/>
    </source>
</evidence>
<dbReference type="InterPro" id="IPR039361">
    <property type="entry name" value="Cyclin"/>
</dbReference>
<accession>A0A9P9K8U9</accession>
<dbReference type="AlphaFoldDB" id="A0A9P9K8U9"/>
<gene>
    <name evidence="7" type="ORF">B0J15DRAFT_498310</name>
</gene>
<dbReference type="EMBL" id="JAGTJS010000014">
    <property type="protein sequence ID" value="KAH7248325.1"/>
    <property type="molecule type" value="Genomic_DNA"/>
</dbReference>
<dbReference type="GO" id="GO:0051301">
    <property type="term" value="P:cell division"/>
    <property type="evidence" value="ECO:0007669"/>
    <property type="project" value="UniProtKB-KW"/>
</dbReference>
<name>A0A9P9K8U9_FUSSL</name>
<dbReference type="SUPFAM" id="SSF47954">
    <property type="entry name" value="Cyclin-like"/>
    <property type="match status" value="1"/>
</dbReference>
<dbReference type="GO" id="GO:0044843">
    <property type="term" value="P:cell cycle G1/S phase transition"/>
    <property type="evidence" value="ECO:0007669"/>
    <property type="project" value="UniProtKB-ARBA"/>
</dbReference>
<dbReference type="SMART" id="SM00385">
    <property type="entry name" value="CYCLIN"/>
    <property type="match status" value="1"/>
</dbReference>
<evidence type="ECO:0000256" key="4">
    <source>
        <dbReference type="ARBA" id="ARBA00023306"/>
    </source>
</evidence>
<dbReference type="InterPro" id="IPR006671">
    <property type="entry name" value="Cyclin_N"/>
</dbReference>
<dbReference type="CDD" id="cd20559">
    <property type="entry name" value="CYCLIN_ScCLN_like"/>
    <property type="match status" value="1"/>
</dbReference>
<dbReference type="Gene3D" id="1.10.472.10">
    <property type="entry name" value="Cyclin-like"/>
    <property type="match status" value="2"/>
</dbReference>
<keyword evidence="4" id="KW-0131">Cell cycle</keyword>
<evidence type="ECO:0000256" key="5">
    <source>
        <dbReference type="RuleBase" id="RU000383"/>
    </source>
</evidence>
<feature type="domain" description="Cyclin-like" evidence="6">
    <location>
        <begin position="17"/>
        <end position="103"/>
    </location>
</feature>
<dbReference type="OrthoDB" id="5590282at2759"/>
<evidence type="ECO:0000313" key="8">
    <source>
        <dbReference type="Proteomes" id="UP000736672"/>
    </source>
</evidence>
<dbReference type="InterPro" id="IPR048258">
    <property type="entry name" value="Cyclins_cyclin-box"/>
</dbReference>
<dbReference type="Pfam" id="PF00134">
    <property type="entry name" value="Cyclin_N"/>
    <property type="match status" value="1"/>
</dbReference>
<dbReference type="GO" id="GO:0016538">
    <property type="term" value="F:cyclin-dependent protein serine/threonine kinase regulator activity"/>
    <property type="evidence" value="ECO:0007669"/>
    <property type="project" value="InterPro"/>
</dbReference>
<evidence type="ECO:0000259" key="6">
    <source>
        <dbReference type="SMART" id="SM00385"/>
    </source>
</evidence>
<protein>
    <submittedName>
        <fullName evidence="7">G1/S-specific cyclin CCN1</fullName>
    </submittedName>
</protein>
<dbReference type="GO" id="GO:0051726">
    <property type="term" value="P:regulation of cell cycle"/>
    <property type="evidence" value="ECO:0007669"/>
    <property type="project" value="UniProtKB-ARBA"/>
</dbReference>
<dbReference type="InterPro" id="IPR036915">
    <property type="entry name" value="Cyclin-like_sf"/>
</dbReference>
<keyword evidence="3 5" id="KW-0195">Cyclin</keyword>